<dbReference type="EMBL" id="CP035495">
    <property type="protein sequence ID" value="QAY61962.1"/>
    <property type="molecule type" value="Genomic_DNA"/>
</dbReference>
<dbReference type="Gene3D" id="3.40.50.2000">
    <property type="entry name" value="Glycogen Phosphorylase B"/>
    <property type="match status" value="1"/>
</dbReference>
<evidence type="ECO:0000313" key="2">
    <source>
        <dbReference type="Proteomes" id="UP000291758"/>
    </source>
</evidence>
<keyword evidence="2" id="KW-1185">Reference proteome</keyword>
<dbReference type="GO" id="GO:0016740">
    <property type="term" value="F:transferase activity"/>
    <property type="evidence" value="ECO:0007669"/>
    <property type="project" value="UniProtKB-KW"/>
</dbReference>
<dbReference type="KEGG" id="xyl:ET495_00075"/>
<dbReference type="OrthoDB" id="9771846at2"/>
<protein>
    <submittedName>
        <fullName evidence="1">Glycosyltransferase</fullName>
    </submittedName>
</protein>
<proteinExistence type="predicted"/>
<dbReference type="RefSeq" id="WP_129201635.1">
    <property type="nucleotide sequence ID" value="NZ_CP035495.1"/>
</dbReference>
<dbReference type="AlphaFoldDB" id="A0A4P6EHK7"/>
<dbReference type="Proteomes" id="UP000291758">
    <property type="component" value="Chromosome"/>
</dbReference>
<keyword evidence="1" id="KW-0808">Transferase</keyword>
<dbReference type="SUPFAM" id="SSF53756">
    <property type="entry name" value="UDP-Glycosyltransferase/glycogen phosphorylase"/>
    <property type="match status" value="1"/>
</dbReference>
<organism evidence="1 2">
    <name type="scientific">Xylanimonas allomyrinae</name>
    <dbReference type="NCBI Taxonomy" id="2509459"/>
    <lineage>
        <taxon>Bacteria</taxon>
        <taxon>Bacillati</taxon>
        <taxon>Actinomycetota</taxon>
        <taxon>Actinomycetes</taxon>
        <taxon>Micrococcales</taxon>
        <taxon>Promicromonosporaceae</taxon>
        <taxon>Xylanimonas</taxon>
    </lineage>
</organism>
<name>A0A4P6EHK7_9MICO</name>
<evidence type="ECO:0000313" key="1">
    <source>
        <dbReference type="EMBL" id="QAY61962.1"/>
    </source>
</evidence>
<gene>
    <name evidence="1" type="ORF">ET495_00075</name>
</gene>
<sequence length="385" mass="41492">MSGALGDEVLVVMAANHWTDARMADHQLAAAISEFGRVLYVDPPVVPRPGHGPRRFLEQHGNVHVLRPYRPPFLNSRANEGLGRRLLAAQVRWALRALTARSAVLLEGNVLLPVTGLVGDAPTVYWAQDDWQGLAAIAGLDPDRIARNEARLLEHARAVIAANPLIADQLESAGHDVELIPFGADTSLFGTVARQAVGAQPTTDAAPAVLMGTINTRIDFDIVDALAVAGVPLVMIGPITDPVVAPRVEALRQYPSVSWIGEVPFAELPRHLPSAAVGLVPYTQSRFNQGSFPLKTLEYLAAGLPVVATDLPAVRWLSCPDIHIAETVDDYVAAVVRRVRQGAPAASDRDRRAVFASAHDWTVRARKFRAVVDEVRATATARSRA</sequence>
<accession>A0A4P6EHK7</accession>
<dbReference type="Pfam" id="PF13692">
    <property type="entry name" value="Glyco_trans_1_4"/>
    <property type="match status" value="1"/>
</dbReference>
<reference evidence="1 2" key="1">
    <citation type="submission" date="2019-01" db="EMBL/GenBank/DDBJ databases">
        <title>Genome sequencing of strain 2JSPR-7.</title>
        <authorList>
            <person name="Heo J."/>
            <person name="Kim S.-J."/>
            <person name="Kim J.-S."/>
            <person name="Hong S.-B."/>
            <person name="Kwon S.-W."/>
        </authorList>
    </citation>
    <scope>NUCLEOTIDE SEQUENCE [LARGE SCALE GENOMIC DNA]</scope>
    <source>
        <strain evidence="1 2">2JSPR-7</strain>
    </source>
</reference>